<evidence type="ECO:0000256" key="1">
    <source>
        <dbReference type="SAM" id="MobiDB-lite"/>
    </source>
</evidence>
<protein>
    <submittedName>
        <fullName evidence="2">Uncharacterized protein</fullName>
    </submittedName>
</protein>
<accession>A0A137NRS8</accession>
<evidence type="ECO:0000313" key="3">
    <source>
        <dbReference type="Proteomes" id="UP000070444"/>
    </source>
</evidence>
<evidence type="ECO:0000313" key="2">
    <source>
        <dbReference type="EMBL" id="KXN65451.1"/>
    </source>
</evidence>
<gene>
    <name evidence="2" type="ORF">CONCODRAFT_169407</name>
</gene>
<name>A0A137NRS8_CONC2</name>
<proteinExistence type="predicted"/>
<feature type="region of interest" description="Disordered" evidence="1">
    <location>
        <begin position="104"/>
        <end position="137"/>
    </location>
</feature>
<reference evidence="2 3" key="1">
    <citation type="journal article" date="2015" name="Genome Biol. Evol.">
        <title>Phylogenomic analyses indicate that early fungi evolved digesting cell walls of algal ancestors of land plants.</title>
        <authorList>
            <person name="Chang Y."/>
            <person name="Wang S."/>
            <person name="Sekimoto S."/>
            <person name="Aerts A.L."/>
            <person name="Choi C."/>
            <person name="Clum A."/>
            <person name="LaButti K.M."/>
            <person name="Lindquist E.A."/>
            <person name="Yee Ngan C."/>
            <person name="Ohm R.A."/>
            <person name="Salamov A.A."/>
            <person name="Grigoriev I.V."/>
            <person name="Spatafora J.W."/>
            <person name="Berbee M.L."/>
        </authorList>
    </citation>
    <scope>NUCLEOTIDE SEQUENCE [LARGE SCALE GENOMIC DNA]</scope>
    <source>
        <strain evidence="2 3">NRRL 28638</strain>
    </source>
</reference>
<dbReference type="AlphaFoldDB" id="A0A137NRS8"/>
<organism evidence="2 3">
    <name type="scientific">Conidiobolus coronatus (strain ATCC 28846 / CBS 209.66 / NRRL 28638)</name>
    <name type="common">Delacroixia coronata</name>
    <dbReference type="NCBI Taxonomy" id="796925"/>
    <lineage>
        <taxon>Eukaryota</taxon>
        <taxon>Fungi</taxon>
        <taxon>Fungi incertae sedis</taxon>
        <taxon>Zoopagomycota</taxon>
        <taxon>Entomophthoromycotina</taxon>
        <taxon>Entomophthoromycetes</taxon>
        <taxon>Entomophthorales</taxon>
        <taxon>Ancylistaceae</taxon>
        <taxon>Conidiobolus</taxon>
    </lineage>
</organism>
<sequence>MDDRENEVVSLLDYYDNLYYGAQINTCFKLPKKDIDSIVVGGKNILQVFTSDKCEGEALYDIQGTFSANGNNDNWLSGKVVEPYNRNPAPSGRRYLRAAFGHHRGRTSSSRRHLRASGGYHRKYRGRNHHNYRIYRD</sequence>
<dbReference type="Proteomes" id="UP000070444">
    <property type="component" value="Unassembled WGS sequence"/>
</dbReference>
<dbReference type="EMBL" id="KQ964878">
    <property type="protein sequence ID" value="KXN65451.1"/>
    <property type="molecule type" value="Genomic_DNA"/>
</dbReference>
<keyword evidence="3" id="KW-1185">Reference proteome</keyword>